<keyword evidence="9" id="KW-0072">Autophagy</keyword>
<dbReference type="GO" id="GO:0012505">
    <property type="term" value="C:endomembrane system"/>
    <property type="evidence" value="ECO:0007669"/>
    <property type="project" value="UniProtKB-SubCell"/>
</dbReference>
<keyword evidence="7 9" id="KW-1133">Transmembrane helix</keyword>
<feature type="transmembrane region" description="Helical" evidence="9">
    <location>
        <begin position="224"/>
        <end position="242"/>
    </location>
</feature>
<dbReference type="InterPro" id="IPR036259">
    <property type="entry name" value="MFS_trans_sf"/>
</dbReference>
<protein>
    <recommendedName>
        <fullName evidence="9">Autophagy-related protein</fullName>
    </recommendedName>
</protein>
<feature type="transmembrane region" description="Helical" evidence="9">
    <location>
        <begin position="192"/>
        <end position="212"/>
    </location>
</feature>
<dbReference type="InterPro" id="IPR050495">
    <property type="entry name" value="ATG22/LtaA_families"/>
</dbReference>
<evidence type="ECO:0000256" key="5">
    <source>
        <dbReference type="ARBA" id="ARBA00022692"/>
    </source>
</evidence>
<gene>
    <name evidence="11" type="primary">ATG22_1</name>
    <name evidence="11" type="ORF">HK100_001232</name>
</gene>
<evidence type="ECO:0000256" key="2">
    <source>
        <dbReference type="ARBA" id="ARBA00006978"/>
    </source>
</evidence>
<name>A0AAD5SX94_9FUNG</name>
<keyword evidence="8 9" id="KW-0472">Membrane</keyword>
<accession>A0AAD5SX94</accession>
<comment type="function">
    <text evidence="9">Vacuolar effluxer which mediate the efflux of amino acids resulting from autophagic degradation. The release of autophagic amino acids allows the maintenance of protein synthesis and viability during nitrogen starvation.</text>
</comment>
<dbReference type="GO" id="GO:0032974">
    <property type="term" value="P:amino acid transmembrane export from vacuole"/>
    <property type="evidence" value="ECO:0007669"/>
    <property type="project" value="InterPro"/>
</dbReference>
<evidence type="ECO:0000256" key="10">
    <source>
        <dbReference type="SAM" id="MobiDB-lite"/>
    </source>
</evidence>
<evidence type="ECO:0000256" key="6">
    <source>
        <dbReference type="ARBA" id="ARBA00022970"/>
    </source>
</evidence>
<dbReference type="Gene3D" id="1.20.1250.20">
    <property type="entry name" value="MFS general substrate transporter like domains"/>
    <property type="match status" value="1"/>
</dbReference>
<dbReference type="Pfam" id="PF11700">
    <property type="entry name" value="ATG22"/>
    <property type="match status" value="1"/>
</dbReference>
<feature type="transmembrane region" description="Helical" evidence="9">
    <location>
        <begin position="572"/>
        <end position="593"/>
    </location>
</feature>
<organism evidence="11 12">
    <name type="scientific">Physocladia obscura</name>
    <dbReference type="NCBI Taxonomy" id="109957"/>
    <lineage>
        <taxon>Eukaryota</taxon>
        <taxon>Fungi</taxon>
        <taxon>Fungi incertae sedis</taxon>
        <taxon>Chytridiomycota</taxon>
        <taxon>Chytridiomycota incertae sedis</taxon>
        <taxon>Chytridiomycetes</taxon>
        <taxon>Chytridiales</taxon>
        <taxon>Chytriomycetaceae</taxon>
        <taxon>Physocladia</taxon>
    </lineage>
</organism>
<reference evidence="11" key="1">
    <citation type="submission" date="2020-05" db="EMBL/GenBank/DDBJ databases">
        <title>Phylogenomic resolution of chytrid fungi.</title>
        <authorList>
            <person name="Stajich J.E."/>
            <person name="Amses K."/>
            <person name="Simmons R."/>
            <person name="Seto K."/>
            <person name="Myers J."/>
            <person name="Bonds A."/>
            <person name="Quandt C.A."/>
            <person name="Barry K."/>
            <person name="Liu P."/>
            <person name="Grigoriev I."/>
            <person name="Longcore J.E."/>
            <person name="James T.Y."/>
        </authorList>
    </citation>
    <scope>NUCLEOTIDE SEQUENCE</scope>
    <source>
        <strain evidence="11">JEL0513</strain>
    </source>
</reference>
<feature type="compositionally biased region" description="Basic and acidic residues" evidence="10">
    <location>
        <begin position="1"/>
        <end position="10"/>
    </location>
</feature>
<evidence type="ECO:0000256" key="9">
    <source>
        <dbReference type="RuleBase" id="RU363073"/>
    </source>
</evidence>
<dbReference type="AlphaFoldDB" id="A0AAD5SX94"/>
<comment type="subcellular location">
    <subcellularLocation>
        <location evidence="1">Endomembrane system</location>
        <topology evidence="1">Multi-pass membrane protein</topology>
    </subcellularLocation>
    <subcellularLocation>
        <location evidence="9">Vacuole membrane</location>
        <topology evidence="9">Multi-pass membrane protein</topology>
    </subcellularLocation>
</comment>
<evidence type="ECO:0000256" key="4">
    <source>
        <dbReference type="ARBA" id="ARBA00022554"/>
    </source>
</evidence>
<dbReference type="InterPro" id="IPR044738">
    <property type="entry name" value="Atg22"/>
</dbReference>
<evidence type="ECO:0000256" key="7">
    <source>
        <dbReference type="ARBA" id="ARBA00022989"/>
    </source>
</evidence>
<keyword evidence="4 9" id="KW-0926">Vacuole</keyword>
<feature type="transmembrane region" description="Helical" evidence="9">
    <location>
        <begin position="411"/>
        <end position="434"/>
    </location>
</feature>
<sequence length="626" mass="69076">MNIEYQDRLGTETPRPEQLSVYPSTATPDNSVQISEAASQASRRRLIRGEETITRTSLVLQFQEVMRLVAAREDSIADQTTAVVTKSNKGGLWKKRKISDRAPRHADIDSLYPSVSHPPLSYEELNAFYVFSLATEPVVAVIFTALATVILQNMAAGAGKEVSDHAIPCNYTVSGYKCVTEIAGAWVDPSSFSLYTTAFSVLLQAIVFISLGALADHGSFRKRFMIGFMACAIISCMCMIAIRDSSLFLVTSAIVILAQLAFGASHCFYNSYIPVLSSVHWNVLTASPQARTQIYEATMNTVSSVSQIYGYCGAVGCFAVVGGCIFGLQTLPATSGFGDVGFFNSMGVSTYAMQVGVFVTAVWAAVGMYWPVRYIRERPYVALPKGTNYFTYSWVKLVDSFRHARKMPNTFLMLFAWFLLSDAITTVGSTTILFATQKLNFSTTEILILAIGAPLTAGGGNYLWLCLQRKYNISTKKMLIFLISLSVLLPIYGIIGLFAPLGLRAKWELFPAGIYYGALHGGIQSFSRVLFSELIPRGHEGEFFCLYSITDKGSSWFGPLIVGAITDSTHEIRYGFIFLFVMLCLPVFILQFVNVEKGRFDAEEFRAADLDAQFEIQNLKQNQEPV</sequence>
<keyword evidence="3 9" id="KW-0813">Transport</keyword>
<evidence type="ECO:0000313" key="12">
    <source>
        <dbReference type="Proteomes" id="UP001211907"/>
    </source>
</evidence>
<dbReference type="GO" id="GO:0006914">
    <property type="term" value="P:autophagy"/>
    <property type="evidence" value="ECO:0007669"/>
    <property type="project" value="UniProtKB-KW"/>
</dbReference>
<dbReference type="Proteomes" id="UP001211907">
    <property type="component" value="Unassembled WGS sequence"/>
</dbReference>
<feature type="transmembrane region" description="Helical" evidence="9">
    <location>
        <begin position="308"/>
        <end position="331"/>
    </location>
</feature>
<dbReference type="PANTHER" id="PTHR23519">
    <property type="entry name" value="AUTOPHAGY-RELATED PROTEIN 22"/>
    <property type="match status" value="1"/>
</dbReference>
<dbReference type="PANTHER" id="PTHR23519:SF1">
    <property type="entry name" value="AUTOPHAGY-RELATED PROTEIN 22"/>
    <property type="match status" value="1"/>
</dbReference>
<dbReference type="InterPro" id="IPR024671">
    <property type="entry name" value="Atg22-like"/>
</dbReference>
<dbReference type="EMBL" id="JADGJH010001269">
    <property type="protein sequence ID" value="KAJ3115787.1"/>
    <property type="molecule type" value="Genomic_DNA"/>
</dbReference>
<keyword evidence="6 9" id="KW-0029">Amino-acid transport</keyword>
<feature type="transmembrane region" description="Helical" evidence="9">
    <location>
        <begin position="127"/>
        <end position="151"/>
    </location>
</feature>
<proteinExistence type="inferred from homology"/>
<dbReference type="SUPFAM" id="SSF103473">
    <property type="entry name" value="MFS general substrate transporter"/>
    <property type="match status" value="1"/>
</dbReference>
<keyword evidence="5 9" id="KW-0812">Transmembrane</keyword>
<feature type="region of interest" description="Disordered" evidence="10">
    <location>
        <begin position="1"/>
        <end position="29"/>
    </location>
</feature>
<evidence type="ECO:0000313" key="11">
    <source>
        <dbReference type="EMBL" id="KAJ3115787.1"/>
    </source>
</evidence>
<comment type="similarity">
    <text evidence="2 9">Belongs to the ATG22 family.</text>
</comment>
<evidence type="ECO:0000256" key="3">
    <source>
        <dbReference type="ARBA" id="ARBA00022448"/>
    </source>
</evidence>
<feature type="transmembrane region" description="Helical" evidence="9">
    <location>
        <begin position="248"/>
        <end position="269"/>
    </location>
</feature>
<dbReference type="CDD" id="cd17483">
    <property type="entry name" value="MFS_Atg22_like"/>
    <property type="match status" value="1"/>
</dbReference>
<evidence type="ECO:0000256" key="1">
    <source>
        <dbReference type="ARBA" id="ARBA00004127"/>
    </source>
</evidence>
<feature type="transmembrane region" description="Helical" evidence="9">
    <location>
        <begin position="479"/>
        <end position="501"/>
    </location>
</feature>
<feature type="transmembrane region" description="Helical" evidence="9">
    <location>
        <begin position="351"/>
        <end position="370"/>
    </location>
</feature>
<feature type="transmembrane region" description="Helical" evidence="9">
    <location>
        <begin position="446"/>
        <end position="467"/>
    </location>
</feature>
<keyword evidence="12" id="KW-1185">Reference proteome</keyword>
<evidence type="ECO:0000256" key="8">
    <source>
        <dbReference type="ARBA" id="ARBA00023136"/>
    </source>
</evidence>
<dbReference type="GO" id="GO:0005774">
    <property type="term" value="C:vacuolar membrane"/>
    <property type="evidence" value="ECO:0007669"/>
    <property type="project" value="UniProtKB-SubCell"/>
</dbReference>
<comment type="caution">
    <text evidence="11">The sequence shown here is derived from an EMBL/GenBank/DDBJ whole genome shotgun (WGS) entry which is preliminary data.</text>
</comment>